<accession>A0ABP3PKE0</accession>
<evidence type="ECO:0000259" key="2">
    <source>
        <dbReference type="Pfam" id="PF14436"/>
    </source>
</evidence>
<proteinExistence type="predicted"/>
<evidence type="ECO:0000313" key="4">
    <source>
        <dbReference type="Proteomes" id="UP001501588"/>
    </source>
</evidence>
<dbReference type="EMBL" id="BAAAFZ010000007">
    <property type="protein sequence ID" value="GAA0569193.1"/>
    <property type="molecule type" value="Genomic_DNA"/>
</dbReference>
<organism evidence="3 4">
    <name type="scientific">Craurococcus roseus</name>
    <dbReference type="NCBI Taxonomy" id="77585"/>
    <lineage>
        <taxon>Bacteria</taxon>
        <taxon>Pseudomonadati</taxon>
        <taxon>Pseudomonadota</taxon>
        <taxon>Alphaproteobacteria</taxon>
        <taxon>Acetobacterales</taxon>
        <taxon>Acetobacteraceae</taxon>
        <taxon>Craurococcus</taxon>
    </lineage>
</organism>
<dbReference type="Pfam" id="PF14436">
    <property type="entry name" value="EndoU_bacteria"/>
    <property type="match status" value="1"/>
</dbReference>
<keyword evidence="4" id="KW-1185">Reference proteome</keyword>
<feature type="region of interest" description="Disordered" evidence="1">
    <location>
        <begin position="67"/>
        <end position="87"/>
    </location>
</feature>
<dbReference type="Proteomes" id="UP001501588">
    <property type="component" value="Unassembled WGS sequence"/>
</dbReference>
<gene>
    <name evidence="3" type="ORF">GCM10009416_04370</name>
</gene>
<reference evidence="4" key="1">
    <citation type="journal article" date="2019" name="Int. J. Syst. Evol. Microbiol.">
        <title>The Global Catalogue of Microorganisms (GCM) 10K type strain sequencing project: providing services to taxonomists for standard genome sequencing and annotation.</title>
        <authorList>
            <consortium name="The Broad Institute Genomics Platform"/>
            <consortium name="The Broad Institute Genome Sequencing Center for Infectious Disease"/>
            <person name="Wu L."/>
            <person name="Ma J."/>
        </authorList>
    </citation>
    <scope>NUCLEOTIDE SEQUENCE [LARGE SCALE GENOMIC DNA]</scope>
    <source>
        <strain evidence="4">JCM 9933</strain>
    </source>
</reference>
<comment type="caution">
    <text evidence="3">The sequence shown here is derived from an EMBL/GenBank/DDBJ whole genome shotgun (WGS) entry which is preliminary data.</text>
</comment>
<dbReference type="InterPro" id="IPR029501">
    <property type="entry name" value="EndoU_bac"/>
</dbReference>
<protein>
    <recommendedName>
        <fullName evidence="2">Bacterial EndoU nuclease domain-containing protein</fullName>
    </recommendedName>
</protein>
<evidence type="ECO:0000313" key="3">
    <source>
        <dbReference type="EMBL" id="GAA0569193.1"/>
    </source>
</evidence>
<dbReference type="RefSeq" id="WP_343893499.1">
    <property type="nucleotide sequence ID" value="NZ_BAAAFZ010000007.1"/>
</dbReference>
<evidence type="ECO:0000256" key="1">
    <source>
        <dbReference type="SAM" id="MobiDB-lite"/>
    </source>
</evidence>
<sequence>MGWFLGRGRAVALVLACVAAVLGAVVAMVRDPPPLTGMGTQEQQRSAEARQAAAVVTPARRVHILEGDARGGGHRPGRGIPGKSEFPAGWSDDRIIASIEDVANDPASRRRVEADGRTVVTGRRDGVDLRVVVERDGRTIVTGYPTNAPRNPER</sequence>
<feature type="domain" description="Bacterial EndoU nuclease" evidence="2">
    <location>
        <begin position="79"/>
        <end position="146"/>
    </location>
</feature>
<name>A0ABP3PKE0_9PROT</name>